<feature type="transmembrane region" description="Helical" evidence="1">
    <location>
        <begin position="223"/>
        <end position="244"/>
    </location>
</feature>
<reference evidence="4" key="1">
    <citation type="submission" date="2017-11" db="EMBL/GenBank/DDBJ databases">
        <title>Phenotypic and genomic properties of facultatively anaerobic sulfur-reducing natronoarchaea from hypersaline soda lakes.</title>
        <authorList>
            <person name="Sorokin D.Y."/>
            <person name="Kublanov I.V."/>
            <person name="Roman P."/>
            <person name="Sinninghe Damste J.S."/>
            <person name="Golyshin P.N."/>
            <person name="Rojo D."/>
            <person name="Ciordia S."/>
            <person name="Mena M.D.C."/>
            <person name="Ferrer M."/>
            <person name="Messina E."/>
            <person name="Smedile F."/>
            <person name="La Spada G."/>
            <person name="La Cono V."/>
            <person name="Yakimov M.M."/>
        </authorList>
    </citation>
    <scope>NUCLEOTIDE SEQUENCE [LARGE SCALE GENOMIC DNA]</scope>
    <source>
        <strain evidence="4">AArc-Sl</strain>
    </source>
</reference>
<organism evidence="3 4">
    <name type="scientific">Halalkaliarchaeum desulfuricum</name>
    <dbReference type="NCBI Taxonomy" id="2055893"/>
    <lineage>
        <taxon>Archaea</taxon>
        <taxon>Methanobacteriati</taxon>
        <taxon>Methanobacteriota</taxon>
        <taxon>Stenosarchaea group</taxon>
        <taxon>Halobacteria</taxon>
        <taxon>Halobacteriales</taxon>
        <taxon>Haloferacaceae</taxon>
        <taxon>Halalkaliarchaeum</taxon>
    </lineage>
</organism>
<evidence type="ECO:0000256" key="1">
    <source>
        <dbReference type="SAM" id="Phobius"/>
    </source>
</evidence>
<accession>A0A343TLN4</accession>
<feature type="transmembrane region" description="Helical" evidence="1">
    <location>
        <begin position="136"/>
        <end position="159"/>
    </location>
</feature>
<keyword evidence="4" id="KW-1185">Reference proteome</keyword>
<evidence type="ECO:0000313" key="4">
    <source>
        <dbReference type="Proteomes" id="UP000263012"/>
    </source>
</evidence>
<gene>
    <name evidence="3" type="ORF">AArcSl_2384</name>
</gene>
<feature type="transmembrane region" description="Helical" evidence="1">
    <location>
        <begin position="89"/>
        <end position="116"/>
    </location>
</feature>
<feature type="transmembrane region" description="Helical" evidence="1">
    <location>
        <begin position="191"/>
        <end position="216"/>
    </location>
</feature>
<feature type="transmembrane region" description="Helical" evidence="1">
    <location>
        <begin position="166"/>
        <end position="185"/>
    </location>
</feature>
<evidence type="ECO:0000313" key="3">
    <source>
        <dbReference type="EMBL" id="AUX10006.1"/>
    </source>
</evidence>
<proteinExistence type="predicted"/>
<dbReference type="InterPro" id="IPR058381">
    <property type="entry name" value="DUF8068"/>
</dbReference>
<dbReference type="Pfam" id="PF26265">
    <property type="entry name" value="DUF8068"/>
    <property type="match status" value="1"/>
</dbReference>
<feature type="transmembrane region" description="Helical" evidence="1">
    <location>
        <begin position="23"/>
        <end position="43"/>
    </location>
</feature>
<feature type="transmembrane region" description="Helical" evidence="1">
    <location>
        <begin position="63"/>
        <end position="82"/>
    </location>
</feature>
<dbReference type="RefSeq" id="WP_119819530.1">
    <property type="nucleotide sequence ID" value="NZ_CP025066.1"/>
</dbReference>
<dbReference type="AlphaFoldDB" id="A0A343TLN4"/>
<evidence type="ECO:0000259" key="2">
    <source>
        <dbReference type="Pfam" id="PF26265"/>
    </source>
</evidence>
<keyword evidence="1" id="KW-1133">Transmembrane helix</keyword>
<dbReference type="Proteomes" id="UP000263012">
    <property type="component" value="Chromosome"/>
</dbReference>
<dbReference type="EMBL" id="CP025066">
    <property type="protein sequence ID" value="AUX10006.1"/>
    <property type="molecule type" value="Genomic_DNA"/>
</dbReference>
<dbReference type="GeneID" id="37878741"/>
<sequence>MTETTSLSSRGSAAVSPQRRPRLFRTIVLGVAVATVAIGTTVGAVGQSRFAEVLPPFATAIDWGLLALLALGALGFVIAATVDSDLGRVGFVTVGAFAVLGALADGAFLPAVGATLAGSGVAAASQLPTATSARSIAAWGVTGALLIGTGASIVGALGVEPATLRTLGGVLLFVGLATLPLWIGVGGLDAALGIFVGAFVVGIGTGAPTVMGAVLLGGLGVVGVPLLLVAAGVGGAVAAISGALRQGRQVTALGGGLVLAAGVPVSLPAVTAVAVGAATMAVREGER</sequence>
<feature type="transmembrane region" description="Helical" evidence="1">
    <location>
        <begin position="256"/>
        <end position="282"/>
    </location>
</feature>
<keyword evidence="1" id="KW-0472">Membrane</keyword>
<dbReference type="KEGG" id="hdf:AArcSl_2384"/>
<feature type="domain" description="DUF8068" evidence="2">
    <location>
        <begin position="27"/>
        <end position="280"/>
    </location>
</feature>
<protein>
    <recommendedName>
        <fullName evidence="2">DUF8068 domain-containing protein</fullName>
    </recommendedName>
</protein>
<name>A0A343TLN4_9EURY</name>
<keyword evidence="1" id="KW-0812">Transmembrane</keyword>